<dbReference type="NCBIfam" id="NF001911">
    <property type="entry name" value="PRK00685.1"/>
    <property type="match status" value="1"/>
</dbReference>
<protein>
    <recommendedName>
        <fullName evidence="5">UPF0173 metal-dependent hydrolase J2Z32_002086</fullName>
    </recommendedName>
</protein>
<dbReference type="PANTHER" id="PTHR43546:SF3">
    <property type="entry name" value="UPF0173 METAL-DEPENDENT HYDROLASE MJ1163"/>
    <property type="match status" value="1"/>
</dbReference>
<gene>
    <name evidence="7" type="ORF">J2Z32_002086</name>
</gene>
<evidence type="ECO:0000256" key="1">
    <source>
        <dbReference type="ARBA" id="ARBA00022801"/>
    </source>
</evidence>
<dbReference type="SMART" id="SM00849">
    <property type="entry name" value="Lactamase_B"/>
    <property type="match status" value="1"/>
</dbReference>
<evidence type="ECO:0000313" key="7">
    <source>
        <dbReference type="EMBL" id="MBP1905456.1"/>
    </source>
</evidence>
<feature type="domain" description="Metallo-beta-lactamase" evidence="6">
    <location>
        <begin position="8"/>
        <end position="194"/>
    </location>
</feature>
<dbReference type="Gene3D" id="3.60.15.10">
    <property type="entry name" value="Ribonuclease Z/Hydroxyacylglutathione hydrolase-like"/>
    <property type="match status" value="1"/>
</dbReference>
<evidence type="ECO:0000256" key="4">
    <source>
        <dbReference type="ARBA" id="ARBA00048505"/>
    </source>
</evidence>
<comment type="catalytic activity">
    <reaction evidence="2">
        <text>3',5'-cyclic CMP + H2O = CMP + H(+)</text>
        <dbReference type="Rhea" id="RHEA:72675"/>
        <dbReference type="ChEBI" id="CHEBI:15377"/>
        <dbReference type="ChEBI" id="CHEBI:15378"/>
        <dbReference type="ChEBI" id="CHEBI:58003"/>
        <dbReference type="ChEBI" id="CHEBI:60377"/>
    </reaction>
    <physiologicalReaction direction="left-to-right" evidence="2">
        <dbReference type="Rhea" id="RHEA:72676"/>
    </physiologicalReaction>
</comment>
<dbReference type="HAMAP" id="MF_00457">
    <property type="entry name" value="UPF0173"/>
    <property type="match status" value="1"/>
</dbReference>
<comment type="function">
    <text evidence="3">Counteracts the endogenous Pycsar antiviral defense system. Phosphodiesterase that enables metal-dependent hydrolysis of host cyclic nucleotide Pycsar defense signals such as cCMP and cUMP.</text>
</comment>
<keyword evidence="8" id="KW-1185">Reference proteome</keyword>
<dbReference type="Pfam" id="PF12706">
    <property type="entry name" value="Lactamase_B_2"/>
    <property type="match status" value="1"/>
</dbReference>
<dbReference type="PANTHER" id="PTHR43546">
    <property type="entry name" value="UPF0173 METAL-DEPENDENT HYDROLASE MJ1163-RELATED"/>
    <property type="match status" value="1"/>
</dbReference>
<evidence type="ECO:0000259" key="6">
    <source>
        <dbReference type="SMART" id="SM00849"/>
    </source>
</evidence>
<comment type="similarity">
    <text evidence="5">Belongs to the UPF0173 family.</text>
</comment>
<dbReference type="InterPro" id="IPR050114">
    <property type="entry name" value="UPF0173_UPF0282_UlaG_hydrolase"/>
</dbReference>
<dbReference type="InterPro" id="IPR022877">
    <property type="entry name" value="UPF0173"/>
</dbReference>
<dbReference type="InterPro" id="IPR001279">
    <property type="entry name" value="Metallo-B-lactamas"/>
</dbReference>
<keyword evidence="1 5" id="KW-0378">Hydrolase</keyword>
<dbReference type="Proteomes" id="UP001519272">
    <property type="component" value="Unassembled WGS sequence"/>
</dbReference>
<comment type="caution">
    <text evidence="7">The sequence shown here is derived from an EMBL/GenBank/DDBJ whole genome shotgun (WGS) entry which is preliminary data.</text>
</comment>
<evidence type="ECO:0000256" key="3">
    <source>
        <dbReference type="ARBA" id="ARBA00034301"/>
    </source>
</evidence>
<evidence type="ECO:0000256" key="5">
    <source>
        <dbReference type="HAMAP-Rule" id="MF_00457"/>
    </source>
</evidence>
<sequence>MPILTFHGHSCVQIAVEEQSLLIDPFLRGNALAVSQPEDIITDFILLTHAHTDHILDAEPIAKANQAKVVAIVELATYMSWKGLETIGMNMGGTVDLGFARAKMVQAYHTSGIVIEDKQQIMYGGMPAGYVIQAGGKTILHAGDTSLFGDMKMIGERYDIDVAFIPIGGHYTMDPEDALQAAQWYGAKLTIPVHWNTFPAIQQDANKFVMRLEENGLQGKVLQPGESLSL</sequence>
<dbReference type="EMBL" id="JAGGKG010000008">
    <property type="protein sequence ID" value="MBP1905456.1"/>
    <property type="molecule type" value="Genomic_DNA"/>
</dbReference>
<dbReference type="InterPro" id="IPR036866">
    <property type="entry name" value="RibonucZ/Hydroxyglut_hydro"/>
</dbReference>
<evidence type="ECO:0000313" key="8">
    <source>
        <dbReference type="Proteomes" id="UP001519272"/>
    </source>
</evidence>
<evidence type="ECO:0000256" key="2">
    <source>
        <dbReference type="ARBA" id="ARBA00034221"/>
    </source>
</evidence>
<organism evidence="7 8">
    <name type="scientific">Paenibacillus turicensis</name>
    <dbReference type="NCBI Taxonomy" id="160487"/>
    <lineage>
        <taxon>Bacteria</taxon>
        <taxon>Bacillati</taxon>
        <taxon>Bacillota</taxon>
        <taxon>Bacilli</taxon>
        <taxon>Bacillales</taxon>
        <taxon>Paenibacillaceae</taxon>
        <taxon>Paenibacillus</taxon>
    </lineage>
</organism>
<reference evidence="7 8" key="1">
    <citation type="submission" date="2021-03" db="EMBL/GenBank/DDBJ databases">
        <title>Genomic Encyclopedia of Type Strains, Phase IV (KMG-IV): sequencing the most valuable type-strain genomes for metagenomic binning, comparative biology and taxonomic classification.</title>
        <authorList>
            <person name="Goeker M."/>
        </authorList>
    </citation>
    <scope>NUCLEOTIDE SEQUENCE [LARGE SCALE GENOMIC DNA]</scope>
    <source>
        <strain evidence="7 8">DSM 14349</strain>
    </source>
</reference>
<dbReference type="RefSeq" id="WP_210089071.1">
    <property type="nucleotide sequence ID" value="NZ_JAGGKG010000008.1"/>
</dbReference>
<comment type="catalytic activity">
    <reaction evidence="4">
        <text>3',5'-cyclic UMP + H2O = UMP + H(+)</text>
        <dbReference type="Rhea" id="RHEA:70575"/>
        <dbReference type="ChEBI" id="CHEBI:15377"/>
        <dbReference type="ChEBI" id="CHEBI:15378"/>
        <dbReference type="ChEBI" id="CHEBI:57865"/>
        <dbReference type="ChEBI" id="CHEBI:184387"/>
    </reaction>
    <physiologicalReaction direction="left-to-right" evidence="4">
        <dbReference type="Rhea" id="RHEA:70576"/>
    </physiologicalReaction>
</comment>
<name>A0ABS4FS99_9BACL</name>
<proteinExistence type="inferred from homology"/>
<accession>A0ABS4FS99</accession>
<dbReference type="SUPFAM" id="SSF56281">
    <property type="entry name" value="Metallo-hydrolase/oxidoreductase"/>
    <property type="match status" value="1"/>
</dbReference>